<reference evidence="5" key="1">
    <citation type="submission" date="2022-07" db="EMBL/GenBank/DDBJ databases">
        <title>Phylogenomic reconstructions and comparative analyses of Kickxellomycotina fungi.</title>
        <authorList>
            <person name="Reynolds N.K."/>
            <person name="Stajich J.E."/>
            <person name="Barry K."/>
            <person name="Grigoriev I.V."/>
            <person name="Crous P."/>
            <person name="Smith M.E."/>
        </authorList>
    </citation>
    <scope>NUCLEOTIDE SEQUENCE</scope>
    <source>
        <strain evidence="5">NBRC 105413</strain>
    </source>
</reference>
<sequence>LDSYKDGFDTDIKNKLATLTILHESYTNALGNFGCCWIFAGFNMLHQKMMKEYNVKNLKLLWPYLFFYNKLERPNWFLENIFKALDKDLNGHIVQYLLNDPIGNGGQWDMLAALINKYGVVSKEAYSEIFDTLTSKEIKKLLMSKLHV</sequence>
<dbReference type="PANTHER" id="PTHR10363">
    <property type="entry name" value="BLEOMYCIN HYDROLASE"/>
    <property type="match status" value="1"/>
</dbReference>
<feature type="non-terminal residue" evidence="5">
    <location>
        <position position="148"/>
    </location>
</feature>
<proteinExistence type="predicted"/>
<keyword evidence="1" id="KW-0645">Protease</keyword>
<evidence type="ECO:0000256" key="2">
    <source>
        <dbReference type="ARBA" id="ARBA00022801"/>
    </source>
</evidence>
<dbReference type="GO" id="GO:0005737">
    <property type="term" value="C:cytoplasm"/>
    <property type="evidence" value="ECO:0007669"/>
    <property type="project" value="TreeGrafter"/>
</dbReference>
<evidence type="ECO:0000256" key="3">
    <source>
        <dbReference type="ARBA" id="ARBA00022807"/>
    </source>
</evidence>
<feature type="transmembrane region" description="Helical" evidence="4">
    <location>
        <begin position="29"/>
        <end position="46"/>
    </location>
</feature>
<keyword evidence="4" id="KW-0812">Transmembrane</keyword>
<dbReference type="PANTHER" id="PTHR10363:SF2">
    <property type="entry name" value="BLEOMYCIN HYDROLASE"/>
    <property type="match status" value="1"/>
</dbReference>
<organism evidence="5 6">
    <name type="scientific">Coemansia asiatica</name>
    <dbReference type="NCBI Taxonomy" id="1052880"/>
    <lineage>
        <taxon>Eukaryota</taxon>
        <taxon>Fungi</taxon>
        <taxon>Fungi incertae sedis</taxon>
        <taxon>Zoopagomycota</taxon>
        <taxon>Kickxellomycotina</taxon>
        <taxon>Kickxellomycetes</taxon>
        <taxon>Kickxellales</taxon>
        <taxon>Kickxellaceae</taxon>
        <taxon>Coemansia</taxon>
    </lineage>
</organism>
<evidence type="ECO:0008006" key="7">
    <source>
        <dbReference type="Google" id="ProtNLM"/>
    </source>
</evidence>
<dbReference type="EMBL" id="JANBOH010000525">
    <property type="protein sequence ID" value="KAJ1641986.1"/>
    <property type="molecule type" value="Genomic_DNA"/>
</dbReference>
<keyword evidence="3" id="KW-0788">Thiol protease</keyword>
<evidence type="ECO:0000313" key="6">
    <source>
        <dbReference type="Proteomes" id="UP001145021"/>
    </source>
</evidence>
<dbReference type="GO" id="GO:0009636">
    <property type="term" value="P:response to toxic substance"/>
    <property type="evidence" value="ECO:0007669"/>
    <property type="project" value="TreeGrafter"/>
</dbReference>
<dbReference type="InterPro" id="IPR038765">
    <property type="entry name" value="Papain-like_cys_pep_sf"/>
</dbReference>
<protein>
    <recommendedName>
        <fullName evidence="7">Bleomycin hydrolase</fullName>
    </recommendedName>
</protein>
<dbReference type="GO" id="GO:0070005">
    <property type="term" value="F:cysteine-type aminopeptidase activity"/>
    <property type="evidence" value="ECO:0007669"/>
    <property type="project" value="InterPro"/>
</dbReference>
<accession>A0A9W7XES9</accession>
<evidence type="ECO:0000256" key="1">
    <source>
        <dbReference type="ARBA" id="ARBA00022670"/>
    </source>
</evidence>
<evidence type="ECO:0000256" key="4">
    <source>
        <dbReference type="SAM" id="Phobius"/>
    </source>
</evidence>
<dbReference type="Pfam" id="PF03051">
    <property type="entry name" value="Peptidase_C1_2"/>
    <property type="match status" value="1"/>
</dbReference>
<dbReference type="GO" id="GO:0006508">
    <property type="term" value="P:proteolysis"/>
    <property type="evidence" value="ECO:0007669"/>
    <property type="project" value="UniProtKB-KW"/>
</dbReference>
<dbReference type="Gene3D" id="3.90.70.10">
    <property type="entry name" value="Cysteine proteinases"/>
    <property type="match status" value="1"/>
</dbReference>
<dbReference type="AlphaFoldDB" id="A0A9W7XES9"/>
<dbReference type="InterPro" id="IPR004134">
    <property type="entry name" value="Peptidase_C1B"/>
</dbReference>
<gene>
    <name evidence="5" type="ORF">LPJ64_006121</name>
</gene>
<name>A0A9W7XES9_9FUNG</name>
<comment type="caution">
    <text evidence="5">The sequence shown here is derived from an EMBL/GenBank/DDBJ whole genome shotgun (WGS) entry which is preliminary data.</text>
</comment>
<evidence type="ECO:0000313" key="5">
    <source>
        <dbReference type="EMBL" id="KAJ1641986.1"/>
    </source>
</evidence>
<keyword evidence="6" id="KW-1185">Reference proteome</keyword>
<keyword evidence="2" id="KW-0378">Hydrolase</keyword>
<keyword evidence="4" id="KW-1133">Transmembrane helix</keyword>
<dbReference type="Proteomes" id="UP001145021">
    <property type="component" value="Unassembled WGS sequence"/>
</dbReference>
<dbReference type="SUPFAM" id="SSF54001">
    <property type="entry name" value="Cysteine proteinases"/>
    <property type="match status" value="1"/>
</dbReference>
<dbReference type="GO" id="GO:0043418">
    <property type="term" value="P:homocysteine catabolic process"/>
    <property type="evidence" value="ECO:0007669"/>
    <property type="project" value="TreeGrafter"/>
</dbReference>
<keyword evidence="4" id="KW-0472">Membrane</keyword>